<dbReference type="Proteomes" id="UP001209229">
    <property type="component" value="Unassembled WGS sequence"/>
</dbReference>
<evidence type="ECO:0000313" key="1">
    <source>
        <dbReference type="EMBL" id="MCW3785317.1"/>
    </source>
</evidence>
<organism evidence="1 2">
    <name type="scientific">Plebeiibacterium sediminum</name>
    <dbReference type="NCBI Taxonomy" id="2992112"/>
    <lineage>
        <taxon>Bacteria</taxon>
        <taxon>Pseudomonadati</taxon>
        <taxon>Bacteroidota</taxon>
        <taxon>Bacteroidia</taxon>
        <taxon>Marinilabiliales</taxon>
        <taxon>Marinilabiliaceae</taxon>
        <taxon>Plebeiibacterium</taxon>
    </lineage>
</organism>
<comment type="caution">
    <text evidence="1">The sequence shown here is derived from an EMBL/GenBank/DDBJ whole genome shotgun (WGS) entry which is preliminary data.</text>
</comment>
<proteinExistence type="predicted"/>
<keyword evidence="2" id="KW-1185">Reference proteome</keyword>
<gene>
    <name evidence="1" type="ORF">OM075_02505</name>
</gene>
<dbReference type="EMBL" id="JAPDPJ010000002">
    <property type="protein sequence ID" value="MCW3785317.1"/>
    <property type="molecule type" value="Genomic_DNA"/>
</dbReference>
<evidence type="ECO:0000313" key="2">
    <source>
        <dbReference type="Proteomes" id="UP001209229"/>
    </source>
</evidence>
<evidence type="ECO:0008006" key="3">
    <source>
        <dbReference type="Google" id="ProtNLM"/>
    </source>
</evidence>
<dbReference type="RefSeq" id="WP_301188889.1">
    <property type="nucleotide sequence ID" value="NZ_JAPDPJ010000002.1"/>
</dbReference>
<name>A0AAE3M169_9BACT</name>
<protein>
    <recommendedName>
        <fullName evidence="3">DUF4836 family protein</fullName>
    </recommendedName>
</protein>
<dbReference type="AlphaFoldDB" id="A0AAE3M169"/>
<reference evidence="1" key="1">
    <citation type="submission" date="2022-10" db="EMBL/GenBank/DDBJ databases">
        <authorList>
            <person name="Yu W.X."/>
        </authorList>
    </citation>
    <scope>NUCLEOTIDE SEQUENCE</scope>
    <source>
        <strain evidence="1">AAT</strain>
    </source>
</reference>
<accession>A0AAE3M169</accession>
<sequence length="518" mass="60004">MKNTAQLWVLTLIIFLIPNNFFAQSESDQLLQNIPKDSLTFVVYGNTANMPEEVKEKLHESLPEVCKGITDESEKFCIYSHKHELYDAYTLKFNLDQNKTQLNPDSLLNLFGFTVKDLQLPFIKLDGGNFKKGLFYINNSDFVLRIYTQILPVDEQVKAEYKKLSEDLKFANYDERNILWERIDSLMKKDSIPSAQFFDHLLEKEKSTIASSIKTETLDFQSVFNTDISKSAALLYLNAKKIREIPFHIYNIFKTDIHDINDLTTKIAGFSGYYEDIWVNIKTQEEKLNITTIASLPKKQKLHHNLDKELCLYLPAQETNGICIFNMEPAALKNSLIEYFNYPDYNEKKQLSSKLAIWALDDDVLNSMGNGFITLLDDHIDKRHIPDFKMALKMKNKESGRQLLSILANDAKAISKIKDNCYLVTYEELYEKKKVHLVIDDDIWILGTQSVDELKTRINTDQFNDLYPQLNNKSISQYLYIDPEILSSSRTDLEFIESKTNFIGKNLVKTETSLIIND</sequence>